<comment type="caution">
    <text evidence="2">The sequence shown here is derived from an EMBL/GenBank/DDBJ whole genome shotgun (WGS) entry which is preliminary data.</text>
</comment>
<feature type="region of interest" description="Disordered" evidence="1">
    <location>
        <begin position="1003"/>
        <end position="1125"/>
    </location>
</feature>
<dbReference type="Proteomes" id="UP000801428">
    <property type="component" value="Unassembled WGS sequence"/>
</dbReference>
<feature type="compositionally biased region" description="Low complexity" evidence="1">
    <location>
        <begin position="908"/>
        <end position="929"/>
    </location>
</feature>
<gene>
    <name evidence="2" type="ORF">E8E13_000697</name>
</gene>
<keyword evidence="3" id="KW-1185">Reference proteome</keyword>
<feature type="compositionally biased region" description="Acidic residues" evidence="1">
    <location>
        <begin position="1162"/>
        <end position="1180"/>
    </location>
</feature>
<dbReference type="EMBL" id="SWKU01000016">
    <property type="protein sequence ID" value="KAF2999662.1"/>
    <property type="molecule type" value="Genomic_DNA"/>
</dbReference>
<name>A0A9P4TBV2_CURKU</name>
<evidence type="ECO:0008006" key="4">
    <source>
        <dbReference type="Google" id="ProtNLM"/>
    </source>
</evidence>
<dbReference type="Gene3D" id="1.10.510.10">
    <property type="entry name" value="Transferase(Phosphotransferase) domain 1"/>
    <property type="match status" value="1"/>
</dbReference>
<reference evidence="2" key="1">
    <citation type="submission" date="2019-04" db="EMBL/GenBank/DDBJ databases">
        <title>Sequencing of skin fungus with MAO and IRED activity.</title>
        <authorList>
            <person name="Marsaioli A.J."/>
            <person name="Bonatto J.M.C."/>
            <person name="Reis Junior O."/>
        </authorList>
    </citation>
    <scope>NUCLEOTIDE SEQUENCE</scope>
    <source>
        <strain evidence="2">30M1</strain>
    </source>
</reference>
<feature type="compositionally biased region" description="Polar residues" evidence="1">
    <location>
        <begin position="1115"/>
        <end position="1125"/>
    </location>
</feature>
<accession>A0A9P4TBV2</accession>
<dbReference type="InterPro" id="IPR011009">
    <property type="entry name" value="Kinase-like_dom_sf"/>
</dbReference>
<proteinExistence type="predicted"/>
<organism evidence="2 3">
    <name type="scientific">Curvularia kusanoi</name>
    <name type="common">Cochliobolus kusanoi</name>
    <dbReference type="NCBI Taxonomy" id="90978"/>
    <lineage>
        <taxon>Eukaryota</taxon>
        <taxon>Fungi</taxon>
        <taxon>Dikarya</taxon>
        <taxon>Ascomycota</taxon>
        <taxon>Pezizomycotina</taxon>
        <taxon>Dothideomycetes</taxon>
        <taxon>Pleosporomycetidae</taxon>
        <taxon>Pleosporales</taxon>
        <taxon>Pleosporineae</taxon>
        <taxon>Pleosporaceae</taxon>
        <taxon>Curvularia</taxon>
    </lineage>
</organism>
<dbReference type="OrthoDB" id="3793287at2759"/>
<evidence type="ECO:0000256" key="1">
    <source>
        <dbReference type="SAM" id="MobiDB-lite"/>
    </source>
</evidence>
<dbReference type="AlphaFoldDB" id="A0A9P4TBV2"/>
<feature type="region of interest" description="Disordered" evidence="1">
    <location>
        <begin position="1140"/>
        <end position="1180"/>
    </location>
</feature>
<evidence type="ECO:0000313" key="2">
    <source>
        <dbReference type="EMBL" id="KAF2999662.1"/>
    </source>
</evidence>
<sequence length="1180" mass="131564">MAYPQNRPSVPQSVSPDEVVAAVIIMHPEIPTGVPDNAFRTTQLIYRRPTRAQTNTAVGAHVYLTRAENKFEYTFGRQTRADSNARNIPDVPLPGTGIAKRLFKLVPDWEANTWRIDSMSTTVYRVNNVPLQKPTQYTRQIRGAFPHVLYLDQSVVNRVVIQDVQIDIWLFRAPREVMTSSTYTADPIEPGLQNVGGRNEDWAQSQYLPSHDQVSGSSWAVLHRFTGQRFTAKLFRANTERLDEEFRMFNRQQVDGSVVRYLQSTRISNIPVIITDSCMNFHSYASQRGNIHDLHPALRFAVATKLLLRLFSALEFLHFHGIVHGSVSRDSVLMHVVDDRVKQVLLVDYSSAKSFSHGEVAPKDAMVADGEAVIQLIDDCCDLWTLREAASAKAQSENVVRKRTQEAARQCQLVDRCCRDFFGARGGLKTSPKGKKLLRLLELKQIEWHSAVAEQTHNAKLREVGYVYKPTLDGMRDDYTRVHGLPSLGKQHIWNLSLGHPYLDGLVNQLHHDHWDLTPRDVRTKVKKIAGDVEDPWKTFGVVLSFDFDGQDHQGDGRLSVLGTHYILLWLAICCEVHPEWSLAILTEATDTLSSTITGIDREELTSLESALLEYGVFPPIMHRVFYRLLRVYNKPLQGRYTVDVTQEVWYHLPSKMFNITQLQRLASPQMLANCVKQGTVKCENFAEVRGSPELEGCYVPMIMLPAFLQGLGLTVKDVPETGMVFPTHDPADFSHVLHHGRVVLARQGLLAYATIVRSGDQCCWHDLPEHGKDFETTDYFLPTYFGDAAILPQLPPGGYHARPEHWSGFANDKGKSKRRSERQILEIKSPAAHAGAYRTVCHTLRVQKIAATELTLATILRERGIIRSAAFPERKFGLTEPVTPSRRVKSRPAASSGVVNSPAEHTPQPLNRSPSPLRSKPRKSQSSPTVGPEQILLGAKTDFVGRLPSIGGRYNQSFTIPDGSFVVDNDWSEVDKMLNEMPAEDSPRTSTGVFGFHINRSMQGSDTEADSPSPLPRLPATAEETTGGPTGELRRYKSTTPHTTLSELVPVDTPKPNPRSAWESFVAKRGPNRQKLHVSTPEKSSTTDLFPDLFPDLPHESSSADGSPGELAPSKQNALAIQSSPSPTLLDLSVQNLPDVVLGNPAGPENGDDALTIPDTESWEEAEPAESVDDETGRT</sequence>
<feature type="region of interest" description="Disordered" evidence="1">
    <location>
        <begin position="883"/>
        <end position="936"/>
    </location>
</feature>
<dbReference type="SUPFAM" id="SSF56112">
    <property type="entry name" value="Protein kinase-like (PK-like)"/>
    <property type="match status" value="1"/>
</dbReference>
<evidence type="ECO:0000313" key="3">
    <source>
        <dbReference type="Proteomes" id="UP000801428"/>
    </source>
</evidence>
<protein>
    <recommendedName>
        <fullName evidence="4">Protein kinase domain-containing protein</fullName>
    </recommendedName>
</protein>